<keyword evidence="5" id="KW-0964">Secreted</keyword>
<dbReference type="STRING" id="378753.KRH_17230"/>
<dbReference type="InterPro" id="IPR013207">
    <property type="entry name" value="LGFP"/>
</dbReference>
<dbReference type="SMART" id="SM00641">
    <property type="entry name" value="Glyco_25"/>
    <property type="match status" value="1"/>
</dbReference>
<dbReference type="GO" id="GO:0005576">
    <property type="term" value="C:extracellular region"/>
    <property type="evidence" value="ECO:0007669"/>
    <property type="project" value="UniProtKB-SubCell"/>
</dbReference>
<dbReference type="RefSeq" id="WP_012398791.1">
    <property type="nucleotide sequence ID" value="NC_010617.1"/>
</dbReference>
<keyword evidence="10 14" id="KW-0326">Glycosidase</keyword>
<evidence type="ECO:0000256" key="5">
    <source>
        <dbReference type="ARBA" id="ARBA00022525"/>
    </source>
</evidence>
<evidence type="ECO:0000256" key="11">
    <source>
        <dbReference type="ARBA" id="ARBA00055588"/>
    </source>
</evidence>
<dbReference type="InterPro" id="IPR002053">
    <property type="entry name" value="Glyco_hydro_25"/>
</dbReference>
<evidence type="ECO:0000256" key="6">
    <source>
        <dbReference type="ARBA" id="ARBA00022529"/>
    </source>
</evidence>
<evidence type="ECO:0000256" key="1">
    <source>
        <dbReference type="ARBA" id="ARBA00000632"/>
    </source>
</evidence>
<name>B2GLJ6_KOCRD</name>
<dbReference type="OrthoDB" id="287365at2"/>
<keyword evidence="15" id="KW-1185">Reference proteome</keyword>
<dbReference type="Gene3D" id="3.20.20.80">
    <property type="entry name" value="Glycosidases"/>
    <property type="match status" value="1"/>
</dbReference>
<evidence type="ECO:0000256" key="9">
    <source>
        <dbReference type="ARBA" id="ARBA00023157"/>
    </source>
</evidence>
<dbReference type="GO" id="GO:0003796">
    <property type="term" value="F:lysozyme activity"/>
    <property type="evidence" value="ECO:0007669"/>
    <property type="project" value="UniProtKB-EC"/>
</dbReference>
<dbReference type="FunFam" id="3.20.20.80:FF:000060">
    <property type="entry name" value="Lysozyme M1"/>
    <property type="match status" value="1"/>
</dbReference>
<keyword evidence="9" id="KW-1015">Disulfide bond</keyword>
<dbReference type="EC" id="3.2.1.17" evidence="4"/>
<accession>B2GLJ6</accession>
<dbReference type="GO" id="GO:0016998">
    <property type="term" value="P:cell wall macromolecule catabolic process"/>
    <property type="evidence" value="ECO:0007669"/>
    <property type="project" value="InterPro"/>
</dbReference>
<evidence type="ECO:0000256" key="7">
    <source>
        <dbReference type="ARBA" id="ARBA00022638"/>
    </source>
</evidence>
<proteinExistence type="inferred from homology"/>
<evidence type="ECO:0000256" key="13">
    <source>
        <dbReference type="SAM" id="SignalP"/>
    </source>
</evidence>
<feature type="region of interest" description="Disordered" evidence="12">
    <location>
        <begin position="53"/>
        <end position="133"/>
    </location>
</feature>
<comment type="subcellular location">
    <subcellularLocation>
        <location evidence="2">Secreted</location>
    </subcellularLocation>
</comment>
<sequence>MTSPRKTVLPAAVTAAALVLTTLLPATAADEPHQNLNPSKGDVVSVETKELATVVQDPELPKAPPRTGDKNPGATMGQKFKSMADTTKLSPASEKALEKVEKSVLGGAAPTGATPSKGTSGAKGSAPSPTAAAGIGPAGSMSLAIRAGSWRPAGIAGMDVSGWQPAINWSAEYANGARFAYVKASEGIGYRSEAFNDQYTGSYAVGMNRGAYHFALPSQTTGAAQADFFVNSGGGWSADGRTLPGLLDIEYNPYPTLGDTCYNMSAAQMNGWIKSFSDRYRQRTGRLPAIYTTADWWATCTGNTAQFNNHPLHLASYGVAYPAYMPNGWSRHDLWQFTDNGPFSGDSNVYGGSWAQFQSFAASSSYAPLGGRASGYSVRGGIASIYNKTGGAARWGQPVSAEKAAAYGGVYQQFSRNGVPATAYWHPATGAHMLRNTSSIGGKFISAGRERGYGFPITEERSVPGGAYQVFRTPSGQTTKVMWTPQHGPHAVKEFGAIGKRWSQAGMERGLGFPTTDEYRRGDEIRQTFSRGYMIGYNSKTGQVRVLPL</sequence>
<keyword evidence="8 14" id="KW-0378">Hydrolase</keyword>
<evidence type="ECO:0000256" key="12">
    <source>
        <dbReference type="SAM" id="MobiDB-lite"/>
    </source>
</evidence>
<dbReference type="InterPro" id="IPR017853">
    <property type="entry name" value="GH"/>
</dbReference>
<dbReference type="HOGENOM" id="CLU_495896_0_0_11"/>
<reference evidence="14 15" key="1">
    <citation type="journal article" date="2008" name="J. Bacteriol.">
        <title>Complete genome sequence of the soil actinomycete Kocuria rhizophila.</title>
        <authorList>
            <person name="Takarada H."/>
            <person name="Sekine M."/>
            <person name="Kosugi H."/>
            <person name="Matsuo Y."/>
            <person name="Fujisawa T."/>
            <person name="Omata S."/>
            <person name="Kishi E."/>
            <person name="Shimizu A."/>
            <person name="Tsukatani N."/>
            <person name="Tanikawa S."/>
            <person name="Fujita N."/>
            <person name="Harayama S."/>
        </authorList>
    </citation>
    <scope>NUCLEOTIDE SEQUENCE [LARGE SCALE GENOMIC DNA]</scope>
    <source>
        <strain evidence="15">ATCC 9341 / DSM 348 / NBRC 103217 / DC2201</strain>
    </source>
</reference>
<dbReference type="CDD" id="cd06412">
    <property type="entry name" value="GH25_CH-type"/>
    <property type="match status" value="1"/>
</dbReference>
<dbReference type="EMBL" id="AP009152">
    <property type="protein sequence ID" value="BAG30070.1"/>
    <property type="molecule type" value="Genomic_DNA"/>
</dbReference>
<dbReference type="GO" id="GO:0031640">
    <property type="term" value="P:killing of cells of another organism"/>
    <property type="evidence" value="ECO:0007669"/>
    <property type="project" value="UniProtKB-KW"/>
</dbReference>
<dbReference type="eggNOG" id="COG5479">
    <property type="taxonomic scope" value="Bacteria"/>
</dbReference>
<organism evidence="14 15">
    <name type="scientific">Kocuria rhizophila (strain ATCC 9341 / DSM 348 / NBRC 103217 / DC2201)</name>
    <dbReference type="NCBI Taxonomy" id="378753"/>
    <lineage>
        <taxon>Bacteria</taxon>
        <taxon>Bacillati</taxon>
        <taxon>Actinomycetota</taxon>
        <taxon>Actinomycetes</taxon>
        <taxon>Micrococcales</taxon>
        <taxon>Micrococcaceae</taxon>
        <taxon>Kocuria</taxon>
    </lineage>
</organism>
<comment type="function">
    <text evidence="11">This enzyme has both lysozyme (acetylmuramidase) and diacetylmuramidase activities.</text>
</comment>
<protein>
    <recommendedName>
        <fullName evidence="4">lysozyme</fullName>
        <ecNumber evidence="4">3.2.1.17</ecNumber>
    </recommendedName>
</protein>
<dbReference type="Pfam" id="PF01183">
    <property type="entry name" value="Glyco_hydro_25"/>
    <property type="match status" value="1"/>
</dbReference>
<evidence type="ECO:0000256" key="8">
    <source>
        <dbReference type="ARBA" id="ARBA00022801"/>
    </source>
</evidence>
<feature type="signal peptide" evidence="13">
    <location>
        <begin position="1"/>
        <end position="28"/>
    </location>
</feature>
<dbReference type="KEGG" id="krh:KRH_17230"/>
<dbReference type="eggNOG" id="COG3757">
    <property type="taxonomic scope" value="Bacteria"/>
</dbReference>
<dbReference type="CAZy" id="GH25">
    <property type="family name" value="Glycoside Hydrolase Family 25"/>
</dbReference>
<evidence type="ECO:0000313" key="15">
    <source>
        <dbReference type="Proteomes" id="UP000008838"/>
    </source>
</evidence>
<keyword evidence="13" id="KW-0732">Signal</keyword>
<evidence type="ECO:0000256" key="10">
    <source>
        <dbReference type="ARBA" id="ARBA00023295"/>
    </source>
</evidence>
<evidence type="ECO:0000256" key="3">
    <source>
        <dbReference type="ARBA" id="ARBA00010646"/>
    </source>
</evidence>
<comment type="similarity">
    <text evidence="3">Belongs to the glycosyl hydrolase 25 family.</text>
</comment>
<evidence type="ECO:0000256" key="2">
    <source>
        <dbReference type="ARBA" id="ARBA00004613"/>
    </source>
</evidence>
<feature type="chain" id="PRO_5002778388" description="lysozyme" evidence="13">
    <location>
        <begin position="29"/>
        <end position="549"/>
    </location>
</feature>
<dbReference type="GO" id="GO:0042742">
    <property type="term" value="P:defense response to bacterium"/>
    <property type="evidence" value="ECO:0007669"/>
    <property type="project" value="UniProtKB-KW"/>
</dbReference>
<gene>
    <name evidence="14" type="ordered locus">KRH_17230</name>
</gene>
<evidence type="ECO:0000313" key="14">
    <source>
        <dbReference type="EMBL" id="BAG30070.1"/>
    </source>
</evidence>
<dbReference type="InterPro" id="IPR018077">
    <property type="entry name" value="Glyco_hydro_fam25_subgr"/>
</dbReference>
<dbReference type="SUPFAM" id="SSF51445">
    <property type="entry name" value="(Trans)glycosidases"/>
    <property type="match status" value="1"/>
</dbReference>
<dbReference type="GO" id="GO:0009253">
    <property type="term" value="P:peptidoglycan catabolic process"/>
    <property type="evidence" value="ECO:0007669"/>
    <property type="project" value="InterPro"/>
</dbReference>
<keyword evidence="7" id="KW-0081">Bacteriolytic enzyme</keyword>
<dbReference type="PANTHER" id="PTHR34135">
    <property type="entry name" value="LYSOZYME"/>
    <property type="match status" value="1"/>
</dbReference>
<dbReference type="PANTHER" id="PTHR34135:SF2">
    <property type="entry name" value="LYSOZYME"/>
    <property type="match status" value="1"/>
</dbReference>
<dbReference type="PROSITE" id="PS51904">
    <property type="entry name" value="GLYCOSYL_HYDROL_F25_2"/>
    <property type="match status" value="1"/>
</dbReference>
<dbReference type="AlphaFoldDB" id="B2GLJ6"/>
<keyword evidence="6" id="KW-0929">Antimicrobial</keyword>
<dbReference type="GO" id="GO:0016052">
    <property type="term" value="P:carbohydrate catabolic process"/>
    <property type="evidence" value="ECO:0007669"/>
    <property type="project" value="TreeGrafter"/>
</dbReference>
<dbReference type="Proteomes" id="UP000008838">
    <property type="component" value="Chromosome"/>
</dbReference>
<dbReference type="Pfam" id="PF08310">
    <property type="entry name" value="LGFP"/>
    <property type="match status" value="2"/>
</dbReference>
<comment type="catalytic activity">
    <reaction evidence="1">
        <text>Hydrolysis of (1-&gt;4)-beta-linkages between N-acetylmuramic acid and N-acetyl-D-glucosamine residues in a peptidoglycan and between N-acetyl-D-glucosamine residues in chitodextrins.</text>
        <dbReference type="EC" id="3.2.1.17"/>
    </reaction>
</comment>
<evidence type="ECO:0000256" key="4">
    <source>
        <dbReference type="ARBA" id="ARBA00012732"/>
    </source>
</evidence>